<gene>
    <name evidence="9" type="ORF">JCM21142_3871</name>
</gene>
<keyword evidence="5 7" id="KW-0378">Hydrolase</keyword>
<dbReference type="AlphaFoldDB" id="W7Y2N7"/>
<reference evidence="9 10" key="1">
    <citation type="journal article" date="2014" name="Genome Announc.">
        <title>Draft Genome Sequence of Cytophaga fermentans JCM 21142T, a Facultative Anaerobe Isolated from Marine Mud.</title>
        <authorList>
            <person name="Starns D."/>
            <person name="Oshima K."/>
            <person name="Suda W."/>
            <person name="Iino T."/>
            <person name="Yuki M."/>
            <person name="Inoue J."/>
            <person name="Kitamura K."/>
            <person name="Iida T."/>
            <person name="Darby A."/>
            <person name="Hattori M."/>
            <person name="Ohkuma M."/>
        </authorList>
    </citation>
    <scope>NUCLEOTIDE SEQUENCE [LARGE SCALE GENOMIC DNA]</scope>
    <source>
        <strain evidence="9 10">JCM 21142</strain>
    </source>
</reference>
<dbReference type="InterPro" id="IPR043504">
    <property type="entry name" value="Peptidase_S1_PA_chymotrypsin"/>
</dbReference>
<proteinExistence type="inferred from homology"/>
<dbReference type="PANTHER" id="PTHR38469:SF1">
    <property type="entry name" value="PERIPLASMIC PEPTIDASE SUBFAMILY S1B"/>
    <property type="match status" value="1"/>
</dbReference>
<evidence type="ECO:0000256" key="1">
    <source>
        <dbReference type="ARBA" id="ARBA00010491"/>
    </source>
</evidence>
<sequence>MRKIITLLIASVIFSLSVQAKEGMWIPILLEKYNMEEMQQMGFKLTAEDIYSVNQACMKDAVIIFGRGCTGELISDQGLIITNHHCGFDAIQKHSSIENDYLTEGFWAKDRSQELTNDNLSVTFLKRIEDVTGQVLRGVTDDMEGRTDTIQKNIDALIKKATEGTHYKANIKPFFHGNQYFLSVNEVYNDIRLVGAPPSAIGKFGGDTDNWMWPRHTGDFSLFRIYADKDNNPAAYSKDNVPYKPLKHFPISLKGVKEGDFTMVFGYPGTTEEYAPSYHLKMITEKVNPELIDIRTKKLDIIKKYQIKDPAVRIQYASKAASISNSWKRWIGEIKGLDKLNAIDKKENFETHFQRWANENSKQYANLLNEYRASYQTYGDYRLAYSYITEAIFRNGMEAVQTSRNFYQLKNAYKKDTLDLEQIKRIKTDLEKKLTSFYKDYHQPIDKEMTVTILSMFKERIDPQFHPEIYTRINKKYKGNISKFVDHLFAKTIFADPQASLSFAKNFSAKDIKKLEKDPAYILYHSFYDAYKLKILDNYNALSAKIEELNRKYMAAQMKFQPDTTFYPDANFTLRVSYGKVKGYAPKDGVIFKNHTTLNGIIEKDNPNIYDYRVPQKLKDLYEKKDFGQYESQGTVPVCFVATNHTTGGNSGSPVVNANGELIGINFDRAWEGVMSDLMFNPEQCRNITLDIRYVLFLIDKFAGASYLIDEMTLVK</sequence>
<keyword evidence="6 7" id="KW-0720">Serine protease</keyword>
<keyword evidence="4" id="KW-0732">Signal</keyword>
<dbReference type="Pfam" id="PF10459">
    <property type="entry name" value="Peptidase_S46"/>
    <property type="match status" value="1"/>
</dbReference>
<feature type="coiled-coil region" evidence="8">
    <location>
        <begin position="532"/>
        <end position="559"/>
    </location>
</feature>
<dbReference type="EMBL" id="BAMD01000007">
    <property type="protein sequence ID" value="GAF02242.1"/>
    <property type="molecule type" value="Genomic_DNA"/>
</dbReference>
<dbReference type="PANTHER" id="PTHR38469">
    <property type="entry name" value="PERIPLASMIC PEPTIDASE SUBFAMILY S1B"/>
    <property type="match status" value="1"/>
</dbReference>
<evidence type="ECO:0000313" key="10">
    <source>
        <dbReference type="Proteomes" id="UP000019402"/>
    </source>
</evidence>
<evidence type="ECO:0000256" key="5">
    <source>
        <dbReference type="ARBA" id="ARBA00022801"/>
    </source>
</evidence>
<dbReference type="SUPFAM" id="SSF50494">
    <property type="entry name" value="Trypsin-like serine proteases"/>
    <property type="match status" value="1"/>
</dbReference>
<dbReference type="GO" id="GO:0006508">
    <property type="term" value="P:proteolysis"/>
    <property type="evidence" value="ECO:0007669"/>
    <property type="project" value="UniProtKB-KW"/>
</dbReference>
<keyword evidence="2 7" id="KW-0031">Aminopeptidase</keyword>
<evidence type="ECO:0000256" key="8">
    <source>
        <dbReference type="SAM" id="Coils"/>
    </source>
</evidence>
<dbReference type="GO" id="GO:0070009">
    <property type="term" value="F:serine-type aminopeptidase activity"/>
    <property type="evidence" value="ECO:0007669"/>
    <property type="project" value="UniProtKB-UniRule"/>
</dbReference>
<protein>
    <recommendedName>
        <fullName evidence="7">Dipeptidyl-peptidase</fullName>
        <ecNumber evidence="7">3.4.14.-</ecNumber>
    </recommendedName>
</protein>
<name>W7Y2N7_9BACT</name>
<dbReference type="Proteomes" id="UP000019402">
    <property type="component" value="Unassembled WGS sequence"/>
</dbReference>
<evidence type="ECO:0000256" key="6">
    <source>
        <dbReference type="ARBA" id="ARBA00022825"/>
    </source>
</evidence>
<dbReference type="EC" id="3.4.14.-" evidence="7"/>
<dbReference type="Gene3D" id="2.40.10.10">
    <property type="entry name" value="Trypsin-like serine proteases"/>
    <property type="match status" value="1"/>
</dbReference>
<organism evidence="9 10">
    <name type="scientific">Saccharicrinis fermentans DSM 9555 = JCM 21142</name>
    <dbReference type="NCBI Taxonomy" id="869213"/>
    <lineage>
        <taxon>Bacteria</taxon>
        <taxon>Pseudomonadati</taxon>
        <taxon>Bacteroidota</taxon>
        <taxon>Bacteroidia</taxon>
        <taxon>Marinilabiliales</taxon>
        <taxon>Marinilabiliaceae</taxon>
        <taxon>Saccharicrinis</taxon>
    </lineage>
</organism>
<dbReference type="RefSeq" id="WP_027470693.1">
    <property type="nucleotide sequence ID" value="NZ_BAMD01000007.1"/>
</dbReference>
<dbReference type="STRING" id="869213.GCA_000517085_00702"/>
<keyword evidence="10" id="KW-1185">Reference proteome</keyword>
<dbReference type="GO" id="GO:0008239">
    <property type="term" value="F:dipeptidyl-peptidase activity"/>
    <property type="evidence" value="ECO:0007669"/>
    <property type="project" value="UniProtKB-UniRule"/>
</dbReference>
<keyword evidence="8" id="KW-0175">Coiled coil</keyword>
<comment type="similarity">
    <text evidence="1 7">Belongs to the peptidase S46 family.</text>
</comment>
<dbReference type="InterPro" id="IPR009003">
    <property type="entry name" value="Peptidase_S1_PA"/>
</dbReference>
<dbReference type="OrthoDB" id="9805367at2"/>
<accession>W7Y2N7</accession>
<dbReference type="GO" id="GO:0043171">
    <property type="term" value="P:peptide catabolic process"/>
    <property type="evidence" value="ECO:0007669"/>
    <property type="project" value="UniProtKB-UniRule"/>
</dbReference>
<comment type="caution">
    <text evidence="9">The sequence shown here is derived from an EMBL/GenBank/DDBJ whole genome shotgun (WGS) entry which is preliminary data.</text>
</comment>
<evidence type="ECO:0000256" key="7">
    <source>
        <dbReference type="RuleBase" id="RU366067"/>
    </source>
</evidence>
<evidence type="ECO:0000256" key="3">
    <source>
        <dbReference type="ARBA" id="ARBA00022670"/>
    </source>
</evidence>
<dbReference type="eggNOG" id="COG0497">
    <property type="taxonomic scope" value="Bacteria"/>
</dbReference>
<keyword evidence="3 7" id="KW-0645">Protease</keyword>
<evidence type="ECO:0000256" key="4">
    <source>
        <dbReference type="ARBA" id="ARBA00022729"/>
    </source>
</evidence>
<evidence type="ECO:0000313" key="9">
    <source>
        <dbReference type="EMBL" id="GAF02242.1"/>
    </source>
</evidence>
<dbReference type="InterPro" id="IPR019500">
    <property type="entry name" value="Pep_S46"/>
</dbReference>
<evidence type="ECO:0000256" key="2">
    <source>
        <dbReference type="ARBA" id="ARBA00022438"/>
    </source>
</evidence>
<comment type="function">
    <text evidence="7">Catalyzes the removal of dipeptides from the N-terminus of oligopeptides.</text>
</comment>